<dbReference type="PANTHER" id="PTHR11265:SF0">
    <property type="entry name" value="12S RRNA N4-METHYLCYTIDINE METHYLTRANSFERASE"/>
    <property type="match status" value="1"/>
</dbReference>
<keyword evidence="6" id="KW-0963">Cytoplasm</keyword>
<evidence type="ECO:0000313" key="9">
    <source>
        <dbReference type="Proteomes" id="UP001164965"/>
    </source>
</evidence>
<gene>
    <name evidence="6 8" type="primary">rsmH</name>
    <name evidence="8" type="ORF">RHODO2019_09850</name>
</gene>
<feature type="binding site" evidence="6">
    <location>
        <begin position="41"/>
        <end position="43"/>
    </location>
    <ligand>
        <name>S-adenosyl-L-methionine</name>
        <dbReference type="ChEBI" id="CHEBI:59789"/>
    </ligand>
</feature>
<dbReference type="Pfam" id="PF01795">
    <property type="entry name" value="Methyltransf_5"/>
    <property type="match status" value="1"/>
</dbReference>
<dbReference type="Proteomes" id="UP001164965">
    <property type="component" value="Chromosome"/>
</dbReference>
<name>A0ABY6NWY3_9NOCA</name>
<organism evidence="8 9">
    <name type="scientific">Rhodococcus antarcticus</name>
    <dbReference type="NCBI Taxonomy" id="2987751"/>
    <lineage>
        <taxon>Bacteria</taxon>
        <taxon>Bacillati</taxon>
        <taxon>Actinomycetota</taxon>
        <taxon>Actinomycetes</taxon>
        <taxon>Mycobacteriales</taxon>
        <taxon>Nocardiaceae</taxon>
        <taxon>Rhodococcus</taxon>
    </lineage>
</organism>
<dbReference type="RefSeq" id="WP_265381638.1">
    <property type="nucleotide sequence ID" value="NZ_CP110615.1"/>
</dbReference>
<comment type="catalytic activity">
    <reaction evidence="6">
        <text>cytidine(1402) in 16S rRNA + S-adenosyl-L-methionine = N(4)-methylcytidine(1402) in 16S rRNA + S-adenosyl-L-homocysteine + H(+)</text>
        <dbReference type="Rhea" id="RHEA:42928"/>
        <dbReference type="Rhea" id="RHEA-COMP:10286"/>
        <dbReference type="Rhea" id="RHEA-COMP:10287"/>
        <dbReference type="ChEBI" id="CHEBI:15378"/>
        <dbReference type="ChEBI" id="CHEBI:57856"/>
        <dbReference type="ChEBI" id="CHEBI:59789"/>
        <dbReference type="ChEBI" id="CHEBI:74506"/>
        <dbReference type="ChEBI" id="CHEBI:82748"/>
        <dbReference type="EC" id="2.1.1.199"/>
    </reaction>
</comment>
<keyword evidence="4 6" id="KW-0808">Transferase</keyword>
<feature type="binding site" evidence="6">
    <location>
        <position position="118"/>
    </location>
    <ligand>
        <name>S-adenosyl-L-methionine</name>
        <dbReference type="ChEBI" id="CHEBI:59789"/>
    </ligand>
</feature>
<feature type="binding site" evidence="6">
    <location>
        <position position="87"/>
    </location>
    <ligand>
        <name>S-adenosyl-L-methionine</name>
        <dbReference type="ChEBI" id="CHEBI:59789"/>
    </ligand>
</feature>
<comment type="function">
    <text evidence="6">Specifically methylates the N4 position of cytidine in position 1402 (C1402) of 16S rRNA.</text>
</comment>
<keyword evidence="5 6" id="KW-0949">S-adenosyl-L-methionine</keyword>
<keyword evidence="3 6" id="KW-0489">Methyltransferase</keyword>
<comment type="subcellular location">
    <subcellularLocation>
        <location evidence="6">Cytoplasm</location>
    </subcellularLocation>
</comment>
<evidence type="ECO:0000256" key="2">
    <source>
        <dbReference type="ARBA" id="ARBA00022552"/>
    </source>
</evidence>
<dbReference type="HAMAP" id="MF_01007">
    <property type="entry name" value="16SrRNA_methyltr_H"/>
    <property type="match status" value="1"/>
</dbReference>
<dbReference type="Gene3D" id="3.40.50.150">
    <property type="entry name" value="Vaccinia Virus protein VP39"/>
    <property type="match status" value="1"/>
</dbReference>
<dbReference type="InterPro" id="IPR002903">
    <property type="entry name" value="RsmH"/>
</dbReference>
<evidence type="ECO:0000256" key="3">
    <source>
        <dbReference type="ARBA" id="ARBA00022603"/>
    </source>
</evidence>
<dbReference type="GO" id="GO:0032259">
    <property type="term" value="P:methylation"/>
    <property type="evidence" value="ECO:0007669"/>
    <property type="project" value="UniProtKB-KW"/>
</dbReference>
<evidence type="ECO:0000256" key="1">
    <source>
        <dbReference type="ARBA" id="ARBA00010396"/>
    </source>
</evidence>
<protein>
    <recommendedName>
        <fullName evidence="6">Ribosomal RNA small subunit methyltransferase H</fullName>
        <ecNumber evidence="6">2.1.1.199</ecNumber>
    </recommendedName>
    <alternativeName>
        <fullName evidence="6">16S rRNA m(4)C1402 methyltransferase</fullName>
    </alternativeName>
    <alternativeName>
        <fullName evidence="6">rRNA (cytosine-N(4)-)-methyltransferase RsmH</fullName>
    </alternativeName>
</protein>
<evidence type="ECO:0000313" key="8">
    <source>
        <dbReference type="EMBL" id="UZJ23531.1"/>
    </source>
</evidence>
<dbReference type="PIRSF" id="PIRSF004486">
    <property type="entry name" value="MraW"/>
    <property type="match status" value="1"/>
</dbReference>
<keyword evidence="2 6" id="KW-0698">rRNA processing</keyword>
<dbReference type="InterPro" id="IPR029063">
    <property type="entry name" value="SAM-dependent_MTases_sf"/>
</dbReference>
<proteinExistence type="inferred from homology"/>
<dbReference type="Gene3D" id="1.10.150.170">
    <property type="entry name" value="Putative methyltransferase TM0872, insert domain"/>
    <property type="match status" value="1"/>
</dbReference>
<comment type="similarity">
    <text evidence="1 6">Belongs to the methyltransferase superfamily. RsmH family.</text>
</comment>
<dbReference type="SUPFAM" id="SSF81799">
    <property type="entry name" value="Putative methyltransferase TM0872, insert domain"/>
    <property type="match status" value="1"/>
</dbReference>
<evidence type="ECO:0000256" key="5">
    <source>
        <dbReference type="ARBA" id="ARBA00022691"/>
    </source>
</evidence>
<evidence type="ECO:0000256" key="4">
    <source>
        <dbReference type="ARBA" id="ARBA00022679"/>
    </source>
</evidence>
<feature type="binding site" evidence="6">
    <location>
        <position position="60"/>
    </location>
    <ligand>
        <name>S-adenosyl-L-methionine</name>
        <dbReference type="ChEBI" id="CHEBI:59789"/>
    </ligand>
</feature>
<sequence length="344" mass="36642">MSEQTGRHSHVPVLLRRVGELLGPAISTDGAVLVDATLGLAGHAAHLLAAHPGLRLVGLDRDPDALEIAGNRLAAFADRVTLVHTVYDGIADALAGIGLAATGSVQGVLFDLGVSSMQLDAAERGFAYAKDAPLDMRMDPTTGITAAQVLNSYSHGELARVLSTYGEERFAGRIASEVLRRREVEPFTTSARLVEVLYAAIPAATRRTGGHPAKRTFQALRIEVNGELDALAGAVPAALDALAPDGRAVFMSYQSLEDRVVKQEVVARTRSRSPEGLPVELPGQGPEMRALTRGAEKATAAEVEENPRAAPVRLRAVERIAPLDPAHPSRPPQDRSTRDHRRSQ</sequence>
<dbReference type="PANTHER" id="PTHR11265">
    <property type="entry name" value="S-ADENOSYL-METHYLTRANSFERASE MRAW"/>
    <property type="match status" value="1"/>
</dbReference>
<dbReference type="EMBL" id="CP110615">
    <property type="protein sequence ID" value="UZJ23531.1"/>
    <property type="molecule type" value="Genomic_DNA"/>
</dbReference>
<keyword evidence="9" id="KW-1185">Reference proteome</keyword>
<dbReference type="NCBIfam" id="TIGR00006">
    <property type="entry name" value="16S rRNA (cytosine(1402)-N(4))-methyltransferase RsmH"/>
    <property type="match status" value="1"/>
</dbReference>
<reference evidence="8" key="1">
    <citation type="submission" date="2022-10" db="EMBL/GenBank/DDBJ databases">
        <title>Rhodococcus sp.75.</title>
        <authorList>
            <person name="Sun M."/>
        </authorList>
    </citation>
    <scope>NUCLEOTIDE SEQUENCE</scope>
    <source>
        <strain evidence="8">75</strain>
    </source>
</reference>
<feature type="binding site" evidence="6">
    <location>
        <position position="111"/>
    </location>
    <ligand>
        <name>S-adenosyl-L-methionine</name>
        <dbReference type="ChEBI" id="CHEBI:59789"/>
    </ligand>
</feature>
<evidence type="ECO:0000256" key="7">
    <source>
        <dbReference type="SAM" id="MobiDB-lite"/>
    </source>
</evidence>
<dbReference type="InterPro" id="IPR023397">
    <property type="entry name" value="SAM-dep_MeTrfase_MraW_recog"/>
</dbReference>
<evidence type="ECO:0000256" key="6">
    <source>
        <dbReference type="HAMAP-Rule" id="MF_01007"/>
    </source>
</evidence>
<dbReference type="GO" id="GO:0008168">
    <property type="term" value="F:methyltransferase activity"/>
    <property type="evidence" value="ECO:0007669"/>
    <property type="project" value="UniProtKB-KW"/>
</dbReference>
<dbReference type="EC" id="2.1.1.199" evidence="6"/>
<feature type="region of interest" description="Disordered" evidence="7">
    <location>
        <begin position="267"/>
        <end position="344"/>
    </location>
</feature>
<dbReference type="SUPFAM" id="SSF53335">
    <property type="entry name" value="S-adenosyl-L-methionine-dependent methyltransferases"/>
    <property type="match status" value="1"/>
</dbReference>
<accession>A0ABY6NWY3</accession>